<dbReference type="HOGENOM" id="CLU_2133408_0_0_1"/>
<reference evidence="2 3" key="1">
    <citation type="submission" date="2015-01" db="EMBL/GenBank/DDBJ databases">
        <title>The Genome Sequence of Cryptococcus gattii Ram5.</title>
        <authorList>
            <consortium name="The Broad Institute Genomics Platform"/>
            <person name="Cuomo C."/>
            <person name="Litvintseva A."/>
            <person name="Chen Y."/>
            <person name="Heitman J."/>
            <person name="Sun S."/>
            <person name="Springer D."/>
            <person name="Dromer F."/>
            <person name="Young S."/>
            <person name="Zeng Q."/>
            <person name="Gargeya S."/>
            <person name="Abouelleil A."/>
            <person name="Alvarado L."/>
            <person name="Chapman S.B."/>
            <person name="Gainer-Dewar J."/>
            <person name="Goldberg J."/>
            <person name="Griggs A."/>
            <person name="Gujja S."/>
            <person name="Hansen M."/>
            <person name="Howarth C."/>
            <person name="Imamovic A."/>
            <person name="Larimer J."/>
            <person name="Murphy C."/>
            <person name="Naylor J."/>
            <person name="Pearson M."/>
            <person name="Priest M."/>
            <person name="Roberts A."/>
            <person name="Saif S."/>
            <person name="Shea T."/>
            <person name="Sykes S."/>
            <person name="Wortman J."/>
            <person name="Nusbaum C."/>
            <person name="Birren B."/>
        </authorList>
    </citation>
    <scope>NUCLEOTIDE SEQUENCE [LARGE SCALE GENOMIC DNA]</scope>
    <source>
        <strain evidence="2 3">Ram5</strain>
    </source>
</reference>
<organism evidence="2 3">
    <name type="scientific">Cryptococcus deuterogattii Ram5</name>
    <dbReference type="NCBI Taxonomy" id="1296110"/>
    <lineage>
        <taxon>Eukaryota</taxon>
        <taxon>Fungi</taxon>
        <taxon>Dikarya</taxon>
        <taxon>Basidiomycota</taxon>
        <taxon>Agaricomycotina</taxon>
        <taxon>Tremellomycetes</taxon>
        <taxon>Tremellales</taxon>
        <taxon>Cryptococcaceae</taxon>
        <taxon>Cryptococcus</taxon>
        <taxon>Cryptococcus gattii species complex</taxon>
    </lineage>
</organism>
<protein>
    <submittedName>
        <fullName evidence="2">Uncharacterized protein</fullName>
    </submittedName>
</protein>
<evidence type="ECO:0000313" key="2">
    <source>
        <dbReference type="EMBL" id="KIR42917.1"/>
    </source>
</evidence>
<dbReference type="EMBL" id="KN847897">
    <property type="protein sequence ID" value="KIR42917.1"/>
    <property type="molecule type" value="Genomic_DNA"/>
</dbReference>
<sequence length="113" mass="12875">MLRCRRELLGRTSTETIVRPMADASAEETKERYQLLLTKMDECRSILFAQAEHNGHRHVMEWEKVLGRSLDRVINSAKQEEIAKRRGVQRDPTPTAAPPSGKHAVQILSVDLL</sequence>
<keyword evidence="3" id="KW-1185">Reference proteome</keyword>
<name>A0A0D0TA49_9TREE</name>
<dbReference type="OrthoDB" id="10428102at2759"/>
<evidence type="ECO:0000313" key="3">
    <source>
        <dbReference type="Proteomes" id="UP000053392"/>
    </source>
</evidence>
<dbReference type="AlphaFoldDB" id="A0A0D0TA49"/>
<gene>
    <name evidence="2" type="ORF">I313_01122</name>
</gene>
<proteinExistence type="predicted"/>
<evidence type="ECO:0000256" key="1">
    <source>
        <dbReference type="SAM" id="MobiDB-lite"/>
    </source>
</evidence>
<feature type="region of interest" description="Disordered" evidence="1">
    <location>
        <begin position="81"/>
        <end position="103"/>
    </location>
</feature>
<accession>A0A0D0TA49</accession>
<dbReference type="Proteomes" id="UP000053392">
    <property type="component" value="Unassembled WGS sequence"/>
</dbReference>